<evidence type="ECO:0000256" key="6">
    <source>
        <dbReference type="ARBA" id="ARBA00022840"/>
    </source>
</evidence>
<dbReference type="Gene3D" id="3.40.50.300">
    <property type="entry name" value="P-loop containing nucleotide triphosphate hydrolases"/>
    <property type="match status" value="1"/>
</dbReference>
<evidence type="ECO:0000313" key="12">
    <source>
        <dbReference type="EMBL" id="BBO99717.1"/>
    </source>
</evidence>
<dbReference type="GO" id="GO:0015098">
    <property type="term" value="F:molybdate ion transmembrane transporter activity"/>
    <property type="evidence" value="ECO:0007669"/>
    <property type="project" value="InterPro"/>
</dbReference>
<evidence type="ECO:0000256" key="9">
    <source>
        <dbReference type="PROSITE-ProRule" id="PRU01213"/>
    </source>
</evidence>
<accession>A0A809RZR2</accession>
<evidence type="ECO:0000259" key="10">
    <source>
        <dbReference type="PROSITE" id="PS50893"/>
    </source>
</evidence>
<feature type="domain" description="Mop" evidence="11">
    <location>
        <begin position="299"/>
        <end position="364"/>
    </location>
</feature>
<protein>
    <submittedName>
        <fullName evidence="12">Molybdenum import ATP-binding protein ModC</fullName>
    </submittedName>
</protein>
<dbReference type="NCBIfam" id="TIGR02142">
    <property type="entry name" value="modC_ABC"/>
    <property type="match status" value="1"/>
</dbReference>
<evidence type="ECO:0000259" key="11">
    <source>
        <dbReference type="PROSITE" id="PS51866"/>
    </source>
</evidence>
<evidence type="ECO:0000256" key="7">
    <source>
        <dbReference type="ARBA" id="ARBA00022967"/>
    </source>
</evidence>
<dbReference type="InterPro" id="IPR004606">
    <property type="entry name" value="Mop_domain"/>
</dbReference>
<proteinExistence type="predicted"/>
<keyword evidence="7" id="KW-1278">Translocase</keyword>
<reference evidence="13" key="1">
    <citation type="submission" date="2019-11" db="EMBL/GenBank/DDBJ databases">
        <title>Isolation and characterization of a novel species in the genus Sulfuriferula.</title>
        <authorList>
            <person name="Mochizuki J."/>
            <person name="Kojima H."/>
            <person name="Fukui M."/>
        </authorList>
    </citation>
    <scope>NUCLEOTIDE SEQUENCE [LARGE SCALE GENOMIC DNA]</scope>
    <source>
        <strain evidence="13">SGTM</strain>
    </source>
</reference>
<dbReference type="Proteomes" id="UP000463939">
    <property type="component" value="Chromosome"/>
</dbReference>
<name>A0A809RZR2_9PROT</name>
<evidence type="ECO:0000256" key="8">
    <source>
        <dbReference type="ARBA" id="ARBA00023136"/>
    </source>
</evidence>
<sequence length="364" mass="39466">MTATISASVRARFRLDYPGFALDVDLDLPGKGVTALFGHSGSGKTTLLRAIAGLERVPGGYLAVNGNVWQDDARGVFLPTHLRPLGYVFQEASLFAHLNIRRNLEYGLKRVAEQHRKVSLAHAIELLGIGHLLERMPDALSGGERQRVGIARALAVSPQLLLMDEPLAALDLKLKGEILPYLERLHDELDIPVLYVSHSPDEVARLADHLVLMEKGKVLASGGLTESLARLDLPLSQHEDAGVVLAGTITACDTQWHLNCVSFAGGQLWVRDNGASLQQKLRLRILARDVSLTLTPHTDSSILNVVSATVIELGDDHHPALTLVRLDAGGTPLLARLTRRSAASLDLYPGRAVWAQIKSVALIQ</sequence>
<dbReference type="KEGG" id="sniv:SFSGTM_04260"/>
<evidence type="ECO:0000256" key="4">
    <source>
        <dbReference type="ARBA" id="ARBA00022519"/>
    </source>
</evidence>
<keyword evidence="2" id="KW-1003">Cell membrane</keyword>
<dbReference type="SMART" id="SM00382">
    <property type="entry name" value="AAA"/>
    <property type="match status" value="1"/>
</dbReference>
<dbReference type="InterPro" id="IPR027417">
    <property type="entry name" value="P-loop_NTPase"/>
</dbReference>
<dbReference type="InterPro" id="IPR011868">
    <property type="entry name" value="ModC_ABC_ATP-bd"/>
</dbReference>
<keyword evidence="13" id="KW-1185">Reference proteome</keyword>
<dbReference type="GO" id="GO:0016020">
    <property type="term" value="C:membrane"/>
    <property type="evidence" value="ECO:0007669"/>
    <property type="project" value="InterPro"/>
</dbReference>
<dbReference type="Pfam" id="PF03459">
    <property type="entry name" value="TOBE"/>
    <property type="match status" value="1"/>
</dbReference>
<keyword evidence="5" id="KW-0547">Nucleotide-binding</keyword>
<keyword evidence="1" id="KW-0813">Transport</keyword>
<dbReference type="Gene3D" id="2.40.50.100">
    <property type="match status" value="1"/>
</dbReference>
<dbReference type="EMBL" id="AP021881">
    <property type="protein sequence ID" value="BBO99717.1"/>
    <property type="molecule type" value="Genomic_DNA"/>
</dbReference>
<dbReference type="InterPro" id="IPR008995">
    <property type="entry name" value="Mo/tungstate-bd_C_term_dom"/>
</dbReference>
<dbReference type="RefSeq" id="WP_162083729.1">
    <property type="nucleotide sequence ID" value="NZ_AP021881.1"/>
</dbReference>
<dbReference type="PROSITE" id="PS50893">
    <property type="entry name" value="ABC_TRANSPORTER_2"/>
    <property type="match status" value="1"/>
</dbReference>
<dbReference type="AlphaFoldDB" id="A0A809RZR2"/>
<dbReference type="SUPFAM" id="SSF52540">
    <property type="entry name" value="P-loop containing nucleoside triphosphate hydrolases"/>
    <property type="match status" value="1"/>
</dbReference>
<keyword evidence="8" id="KW-0472">Membrane</keyword>
<dbReference type="GO" id="GO:0005524">
    <property type="term" value="F:ATP binding"/>
    <property type="evidence" value="ECO:0007669"/>
    <property type="project" value="UniProtKB-KW"/>
</dbReference>
<dbReference type="InterPro" id="IPR003593">
    <property type="entry name" value="AAA+_ATPase"/>
</dbReference>
<keyword evidence="4" id="KW-0997">Cell inner membrane</keyword>
<dbReference type="InterPro" id="IPR005116">
    <property type="entry name" value="Transp-assoc_OB_typ1"/>
</dbReference>
<dbReference type="PANTHER" id="PTHR43514">
    <property type="entry name" value="ABC TRANSPORTER I FAMILY MEMBER 10"/>
    <property type="match status" value="1"/>
</dbReference>
<evidence type="ECO:0000256" key="5">
    <source>
        <dbReference type="ARBA" id="ARBA00022741"/>
    </source>
</evidence>
<feature type="domain" description="ABC transporter" evidence="10">
    <location>
        <begin position="4"/>
        <end position="240"/>
    </location>
</feature>
<dbReference type="InterPro" id="IPR050334">
    <property type="entry name" value="Molybdenum_import_ModC"/>
</dbReference>
<dbReference type="InterPro" id="IPR017871">
    <property type="entry name" value="ABC_transporter-like_CS"/>
</dbReference>
<dbReference type="PANTHER" id="PTHR43514:SF10">
    <property type="entry name" value="MOLYBDENUM IMPORT ATP-BINDING PROTEIN MODC 2"/>
    <property type="match status" value="1"/>
</dbReference>
<dbReference type="Pfam" id="PF00005">
    <property type="entry name" value="ABC_tran"/>
    <property type="match status" value="1"/>
</dbReference>
<organism evidence="12 13">
    <name type="scientific">Sulfuriferula nivalis</name>
    <dbReference type="NCBI Taxonomy" id="2675298"/>
    <lineage>
        <taxon>Bacteria</taxon>
        <taxon>Pseudomonadati</taxon>
        <taxon>Pseudomonadota</taxon>
        <taxon>Betaproteobacteria</taxon>
        <taxon>Nitrosomonadales</taxon>
        <taxon>Sulfuricellaceae</taxon>
        <taxon>Sulfuriferula</taxon>
    </lineage>
</organism>
<dbReference type="InterPro" id="IPR003439">
    <property type="entry name" value="ABC_transporter-like_ATP-bd"/>
</dbReference>
<dbReference type="SUPFAM" id="SSF50331">
    <property type="entry name" value="MOP-like"/>
    <property type="match status" value="1"/>
</dbReference>
<evidence type="ECO:0000256" key="1">
    <source>
        <dbReference type="ARBA" id="ARBA00022448"/>
    </source>
</evidence>
<evidence type="ECO:0000313" key="13">
    <source>
        <dbReference type="Proteomes" id="UP000463939"/>
    </source>
</evidence>
<evidence type="ECO:0000256" key="2">
    <source>
        <dbReference type="ARBA" id="ARBA00022475"/>
    </source>
</evidence>
<dbReference type="GO" id="GO:0140359">
    <property type="term" value="F:ABC-type transporter activity"/>
    <property type="evidence" value="ECO:0007669"/>
    <property type="project" value="InterPro"/>
</dbReference>
<dbReference type="PROSITE" id="PS51866">
    <property type="entry name" value="MOP"/>
    <property type="match status" value="1"/>
</dbReference>
<keyword evidence="3 9" id="KW-0500">Molybdenum</keyword>
<dbReference type="GO" id="GO:0016887">
    <property type="term" value="F:ATP hydrolysis activity"/>
    <property type="evidence" value="ECO:0007669"/>
    <property type="project" value="InterPro"/>
</dbReference>
<keyword evidence="6 12" id="KW-0067">ATP-binding</keyword>
<gene>
    <name evidence="12" type="primary">modC</name>
    <name evidence="12" type="ORF">SFSGTM_04260</name>
</gene>
<evidence type="ECO:0000256" key="3">
    <source>
        <dbReference type="ARBA" id="ARBA00022505"/>
    </source>
</evidence>
<dbReference type="PROSITE" id="PS00211">
    <property type="entry name" value="ABC_TRANSPORTER_1"/>
    <property type="match status" value="1"/>
</dbReference>